<proteinExistence type="predicted"/>
<dbReference type="EMBL" id="FQYV01000027">
    <property type="protein sequence ID" value="SHJ82455.1"/>
    <property type="molecule type" value="Genomic_DNA"/>
</dbReference>
<protein>
    <submittedName>
        <fullName evidence="1">Uncharacterized protein</fullName>
    </submittedName>
</protein>
<dbReference type="Proteomes" id="UP000184172">
    <property type="component" value="Unassembled WGS sequence"/>
</dbReference>
<dbReference type="AlphaFoldDB" id="A0A1M6MG46"/>
<name>A0A1M6MG46_9FLAO</name>
<keyword evidence="2" id="KW-1185">Reference proteome</keyword>
<accession>A0A1M6MG46</accession>
<sequence length="593" mass="69512">MIELGRITHKNKIIDLKSKVIYDYFHYFLSENEYLSLQNQPLDNHISILQKIDFRLSNTSLELSSQIVIKQLMDNDLFNLKTDIVSRKGKARTIINKIKGNLSSKNIDVLTLKVNVEEAVIVLNGSYDFDNTEYLELCVDNIIFYLSCGCEYSKHKEEIIYFTKLVASEFLRLGFSIKELTGVNGVFNRLLSKEIIIDEKTKNLHSRFPLSLEIERQRGEKHFKKIVEDFLKNRTLKEQFKGIENYVKKDLLEYIFIVRVKNALGFEGLNISYKNIEIVSSAHIIAMGEELGEEQKERLRNFIKPKSCIYFKIPIKHKSFDSAVHLAFKEADNTLSYLSYPKPLRGEIDKSDIIRIYNNNLGWKWKRESLVVSNDLKYDLDNLELNSILNNELTHLDNLYFRAFTSRLIEDKVINAWRYLEILGRYGGFYKDREGIKNLPFILLLSERNYSKLHLENLIINLINNNRDIVKCNIPDSKIYALTDQTNCIETLKNNTNYYFTNELISDFENMDINFKRRYTSYKGILELLYEQRNFIIHQASICSLSANQSLNVIQILLTRMRKTIISDVKENSRNELENSIKHLIREGKNLVD</sequence>
<organism evidence="1 2">
    <name type="scientific">Aequorivita viscosa</name>
    <dbReference type="NCBI Taxonomy" id="797419"/>
    <lineage>
        <taxon>Bacteria</taxon>
        <taxon>Pseudomonadati</taxon>
        <taxon>Bacteroidota</taxon>
        <taxon>Flavobacteriia</taxon>
        <taxon>Flavobacteriales</taxon>
        <taxon>Flavobacteriaceae</taxon>
        <taxon>Aequorivita</taxon>
    </lineage>
</organism>
<evidence type="ECO:0000313" key="2">
    <source>
        <dbReference type="Proteomes" id="UP000184172"/>
    </source>
</evidence>
<gene>
    <name evidence="1" type="ORF">SAMN04487908_12714</name>
</gene>
<reference evidence="2" key="1">
    <citation type="submission" date="2016-11" db="EMBL/GenBank/DDBJ databases">
        <authorList>
            <person name="Varghese N."/>
            <person name="Submissions S."/>
        </authorList>
    </citation>
    <scope>NUCLEOTIDE SEQUENCE [LARGE SCALE GENOMIC DNA]</scope>
    <source>
        <strain evidence="2">DSM 26349</strain>
    </source>
</reference>
<dbReference type="RefSeq" id="WP_073220932.1">
    <property type="nucleotide sequence ID" value="NZ_FNNS01000025.1"/>
</dbReference>
<evidence type="ECO:0000313" key="1">
    <source>
        <dbReference type="EMBL" id="SHJ82455.1"/>
    </source>
</evidence>